<dbReference type="InterPro" id="IPR015797">
    <property type="entry name" value="NUDIX_hydrolase-like_dom_sf"/>
</dbReference>
<comment type="function">
    <text evidence="3">Catalyzes the 1,3-allylic rearrangement of the homoallylic substrate isopentenyl (IPP) to its highly electrophilic allylic isomer, dimethylallyl diphosphate (DMAPP).</text>
</comment>
<dbReference type="GO" id="GO:0009240">
    <property type="term" value="P:isopentenyl diphosphate biosynthetic process"/>
    <property type="evidence" value="ECO:0007669"/>
    <property type="project" value="TreeGrafter"/>
</dbReference>
<comment type="pathway">
    <text evidence="4">Isoprenoid biosynthesis; dimethylallyl diphosphate biosynthesis; dimethylallyl diphosphate from isopentenyl diphosphate: step 1/1.</text>
</comment>
<dbReference type="UniPathway" id="UPA00059">
    <property type="reaction ID" value="UER00104"/>
</dbReference>
<evidence type="ECO:0000256" key="11">
    <source>
        <dbReference type="ARBA" id="ARBA00022955"/>
    </source>
</evidence>
<dbReference type="GO" id="GO:0006695">
    <property type="term" value="P:cholesterol biosynthetic process"/>
    <property type="evidence" value="ECO:0007669"/>
    <property type="project" value="UniProtKB-KW"/>
</dbReference>
<evidence type="ECO:0000259" key="15">
    <source>
        <dbReference type="PROSITE" id="PS51462"/>
    </source>
</evidence>
<dbReference type="FunFam" id="3.90.79.10:FF:000012">
    <property type="entry name" value="Isopentenyl-diphosphate Delta-isomerase 1"/>
    <property type="match status" value="1"/>
</dbReference>
<dbReference type="InterPro" id="IPR000086">
    <property type="entry name" value="NUDIX_hydrolase_dom"/>
</dbReference>
<dbReference type="InParanoid" id="A0A1V9XPJ0"/>
<reference evidence="16 17" key="1">
    <citation type="journal article" date="2017" name="Gigascience">
        <title>Draft genome of the honey bee ectoparasitic mite, Tropilaelaps mercedesae, is shaped by the parasitic life history.</title>
        <authorList>
            <person name="Dong X."/>
            <person name="Armstrong S.D."/>
            <person name="Xia D."/>
            <person name="Makepeace B.L."/>
            <person name="Darby A.C."/>
            <person name="Kadowaki T."/>
        </authorList>
    </citation>
    <scope>NUCLEOTIDE SEQUENCE [LARGE SCALE GENOMIC DNA]</scope>
    <source>
        <strain evidence="16">Wuxi-XJTLU</strain>
    </source>
</reference>
<dbReference type="Gene3D" id="3.90.79.10">
    <property type="entry name" value="Nucleoside Triphosphate Pyrophosphohydrolase"/>
    <property type="match status" value="1"/>
</dbReference>
<evidence type="ECO:0000256" key="1">
    <source>
        <dbReference type="ARBA" id="ARBA00000374"/>
    </source>
</evidence>
<dbReference type="PANTHER" id="PTHR10885">
    <property type="entry name" value="ISOPENTENYL-DIPHOSPHATE DELTA-ISOMERASE"/>
    <property type="match status" value="1"/>
</dbReference>
<name>A0A1V9XPJ0_9ACAR</name>
<evidence type="ECO:0000313" key="16">
    <source>
        <dbReference type="EMBL" id="OQR75404.1"/>
    </source>
</evidence>
<gene>
    <name evidence="16" type="ORF">BIW11_08440</name>
</gene>
<keyword evidence="9" id="KW-1207">Sterol metabolism</keyword>
<keyword evidence="10" id="KW-0460">Magnesium</keyword>
<dbReference type="STRING" id="418985.A0A1V9XPJ0"/>
<evidence type="ECO:0000256" key="9">
    <source>
        <dbReference type="ARBA" id="ARBA00022778"/>
    </source>
</evidence>
<dbReference type="PROSITE" id="PS51462">
    <property type="entry name" value="NUDIX"/>
    <property type="match status" value="1"/>
</dbReference>
<dbReference type="OrthoDB" id="510307at2759"/>
<keyword evidence="13" id="KW-0414">Isoprene biosynthesis</keyword>
<dbReference type="Proteomes" id="UP000192247">
    <property type="component" value="Unassembled WGS sequence"/>
</dbReference>
<keyword evidence="9" id="KW-0756">Sterol biosynthesis</keyword>
<proteinExistence type="inferred from homology"/>
<evidence type="ECO:0000256" key="7">
    <source>
        <dbReference type="ARBA" id="ARBA00022516"/>
    </source>
</evidence>
<dbReference type="GO" id="GO:0046872">
    <property type="term" value="F:metal ion binding"/>
    <property type="evidence" value="ECO:0007669"/>
    <property type="project" value="UniProtKB-KW"/>
</dbReference>
<evidence type="ECO:0000256" key="4">
    <source>
        <dbReference type="ARBA" id="ARBA00004826"/>
    </source>
</evidence>
<evidence type="ECO:0000256" key="2">
    <source>
        <dbReference type="ARBA" id="ARBA00001946"/>
    </source>
</evidence>
<keyword evidence="14 16" id="KW-0413">Isomerase</keyword>
<evidence type="ECO:0000256" key="12">
    <source>
        <dbReference type="ARBA" id="ARBA00023098"/>
    </source>
</evidence>
<dbReference type="NCBIfam" id="TIGR02150">
    <property type="entry name" value="IPP_isom_1"/>
    <property type="match status" value="1"/>
</dbReference>
<dbReference type="GO" id="GO:0005737">
    <property type="term" value="C:cytoplasm"/>
    <property type="evidence" value="ECO:0007669"/>
    <property type="project" value="TreeGrafter"/>
</dbReference>
<dbReference type="PIRSF" id="PIRSF018427">
    <property type="entry name" value="Isopntndiph_ism"/>
    <property type="match status" value="1"/>
</dbReference>
<keyword evidence="9" id="KW-0152">Cholesterol biosynthesis</keyword>
<sequence length="247" mass="28423">MSTAATLTRCINTADEQKSELCLRNFDLQQVKLLEEECILVDENDNVIGTKSKRECHLMTNIQKEGTLHRAFSVFLFNSAGELLIQQRSDEKITFPGCFTNTCCSHPLATSSELTADPVAGVKRAAQRRMFIELGIPSEELPVEAFHYLTRIKYMAPSDNEWGEHEIDYILFVQRDIETLKTNPNEVKSVCYLSRDGIDHFITSLTKHGELLTPWFRLILNTFLKTWWDNLDNLELFKSHDVIHKLN</sequence>
<keyword evidence="9" id="KW-0153">Cholesterol metabolism</keyword>
<dbReference type="PANTHER" id="PTHR10885:SF0">
    <property type="entry name" value="ISOPENTENYL-DIPHOSPHATE DELTA-ISOMERASE"/>
    <property type="match status" value="1"/>
</dbReference>
<dbReference type="AlphaFoldDB" id="A0A1V9XPJ0"/>
<dbReference type="Pfam" id="PF00293">
    <property type="entry name" value="NUDIX"/>
    <property type="match status" value="1"/>
</dbReference>
<comment type="similarity">
    <text evidence="5">Belongs to the IPP isomerase type 1 family.</text>
</comment>
<dbReference type="EMBL" id="MNPL01006414">
    <property type="protein sequence ID" value="OQR75404.1"/>
    <property type="molecule type" value="Genomic_DNA"/>
</dbReference>
<keyword evidence="17" id="KW-1185">Reference proteome</keyword>
<comment type="cofactor">
    <cofactor evidence="2">
        <name>Mg(2+)</name>
        <dbReference type="ChEBI" id="CHEBI:18420"/>
    </cofactor>
</comment>
<dbReference type="GO" id="GO:0050992">
    <property type="term" value="P:dimethylallyl diphosphate biosynthetic process"/>
    <property type="evidence" value="ECO:0007669"/>
    <property type="project" value="UniProtKB-UniPathway"/>
</dbReference>
<keyword evidence="11" id="KW-0752">Steroid biosynthesis</keyword>
<evidence type="ECO:0000256" key="14">
    <source>
        <dbReference type="ARBA" id="ARBA00023235"/>
    </source>
</evidence>
<evidence type="ECO:0000256" key="3">
    <source>
        <dbReference type="ARBA" id="ARBA00003951"/>
    </source>
</evidence>
<organism evidence="16 17">
    <name type="scientific">Tropilaelaps mercedesae</name>
    <dbReference type="NCBI Taxonomy" id="418985"/>
    <lineage>
        <taxon>Eukaryota</taxon>
        <taxon>Metazoa</taxon>
        <taxon>Ecdysozoa</taxon>
        <taxon>Arthropoda</taxon>
        <taxon>Chelicerata</taxon>
        <taxon>Arachnida</taxon>
        <taxon>Acari</taxon>
        <taxon>Parasitiformes</taxon>
        <taxon>Mesostigmata</taxon>
        <taxon>Gamasina</taxon>
        <taxon>Dermanyssoidea</taxon>
        <taxon>Laelapidae</taxon>
        <taxon>Tropilaelaps</taxon>
    </lineage>
</organism>
<keyword evidence="9" id="KW-0753">Steroid metabolism</keyword>
<dbReference type="EC" id="5.3.3.2" evidence="6"/>
<evidence type="ECO:0000256" key="5">
    <source>
        <dbReference type="ARBA" id="ARBA00007579"/>
    </source>
</evidence>
<dbReference type="SUPFAM" id="SSF55811">
    <property type="entry name" value="Nudix"/>
    <property type="match status" value="1"/>
</dbReference>
<evidence type="ECO:0000256" key="10">
    <source>
        <dbReference type="ARBA" id="ARBA00022842"/>
    </source>
</evidence>
<evidence type="ECO:0000256" key="13">
    <source>
        <dbReference type="ARBA" id="ARBA00023229"/>
    </source>
</evidence>
<keyword evidence="7" id="KW-0444">Lipid biosynthesis</keyword>
<dbReference type="FunCoup" id="A0A1V9XPJ0">
    <property type="interactions" value="1196"/>
</dbReference>
<evidence type="ECO:0000256" key="6">
    <source>
        <dbReference type="ARBA" id="ARBA00012057"/>
    </source>
</evidence>
<keyword evidence="12" id="KW-0443">Lipid metabolism</keyword>
<protein>
    <recommendedName>
        <fullName evidence="6">isopentenyl-diphosphate Delta-isomerase</fullName>
        <ecNumber evidence="6">5.3.3.2</ecNumber>
    </recommendedName>
</protein>
<dbReference type="GO" id="GO:0004452">
    <property type="term" value="F:isopentenyl-diphosphate delta-isomerase activity"/>
    <property type="evidence" value="ECO:0007669"/>
    <property type="project" value="UniProtKB-EC"/>
</dbReference>
<accession>A0A1V9XPJ0</accession>
<dbReference type="InterPro" id="IPR011876">
    <property type="entry name" value="IsopentenylPP_isomerase_typ1"/>
</dbReference>
<comment type="caution">
    <text evidence="16">The sequence shown here is derived from an EMBL/GenBank/DDBJ whole genome shotgun (WGS) entry which is preliminary data.</text>
</comment>
<comment type="catalytic activity">
    <reaction evidence="1">
        <text>isopentenyl diphosphate = dimethylallyl diphosphate</text>
        <dbReference type="Rhea" id="RHEA:23284"/>
        <dbReference type="ChEBI" id="CHEBI:57623"/>
        <dbReference type="ChEBI" id="CHEBI:128769"/>
        <dbReference type="EC" id="5.3.3.2"/>
    </reaction>
</comment>
<evidence type="ECO:0000256" key="8">
    <source>
        <dbReference type="ARBA" id="ARBA00022723"/>
    </source>
</evidence>
<evidence type="ECO:0000313" key="17">
    <source>
        <dbReference type="Proteomes" id="UP000192247"/>
    </source>
</evidence>
<keyword evidence="8" id="KW-0479">Metal-binding</keyword>
<dbReference type="CDD" id="cd02885">
    <property type="entry name" value="NUDIX_IPP_Isomerase"/>
    <property type="match status" value="1"/>
</dbReference>
<feature type="domain" description="Nudix hydrolase" evidence="15">
    <location>
        <begin position="67"/>
        <end position="218"/>
    </location>
</feature>